<dbReference type="OrthoDB" id="7543403at2"/>
<sequence length="391" mass="44044" precursor="true">MKLLILMITLLSLPALAEEPPVVYAGTLGKTSIVVELDLNKPDEVTGRYFYQKYRLDLPLNGALDGQELKLQEGLDDFDDTPRPELTLTKDENGDWQGNWTNPQGKTLPVKLQPAQLPAAATDDGYLSSLIHTDPYEYLRLSALQLKAGKNENFMGYQLQWWTEPQSKISFFEIVSGYPEASLPAINQKLRARLWQEVSGWHACMLGASRFGQGEYQQTVTPKFMSPDVVSISVFTSYDCGGAHPDFGEAPINLNAKTAETLTLEDVIWVGDGAPFHYLNAEDRALTGKNDVDFDTFAQYRDKKWAPWLVKQLTAAYPQQMKKPTEESEDDCDYSDPSVWQFPAWYFTQKGLYFDPTFARVMRSCEGPEWSVLPWSAMKGHAGSTAINLEH</sequence>
<dbReference type="KEGG" id="rah:Rahaq_3248"/>
<dbReference type="GeneID" id="95416162"/>
<reference evidence="3" key="1">
    <citation type="submission" date="2011-01" db="EMBL/GenBank/DDBJ databases">
        <title>Complete sequence of chromosome of Rahnella sp. Y9602.</title>
        <authorList>
            <consortium name="US DOE Joint Genome Institute"/>
            <person name="Lucas S."/>
            <person name="Copeland A."/>
            <person name="Lapidus A."/>
            <person name="Cheng J.-F."/>
            <person name="Goodwin L."/>
            <person name="Pitluck S."/>
            <person name="Lu M."/>
            <person name="Detter J.C."/>
            <person name="Han C."/>
            <person name="Tapia R."/>
            <person name="Land M."/>
            <person name="Hauser L."/>
            <person name="Kyrpides N."/>
            <person name="Ivanova N."/>
            <person name="Ovchinnikova G."/>
            <person name="Pagani I."/>
            <person name="Sobecky P.A."/>
            <person name="Martinez R.J."/>
            <person name="Woyke T."/>
        </authorList>
    </citation>
    <scope>NUCLEOTIDE SEQUENCE [LARGE SCALE GENOMIC DNA]</scope>
    <source>
        <strain evidence="3">Y9602</strain>
    </source>
</reference>
<evidence type="ECO:0000256" key="1">
    <source>
        <dbReference type="SAM" id="SignalP"/>
    </source>
</evidence>
<dbReference type="RefSeq" id="WP_013576537.1">
    <property type="nucleotide sequence ID" value="NC_015061.1"/>
</dbReference>
<feature type="signal peptide" evidence="1">
    <location>
        <begin position="1"/>
        <end position="17"/>
    </location>
</feature>
<protein>
    <recommendedName>
        <fullName evidence="4">DUF3298 domain-containing protein</fullName>
    </recommendedName>
</protein>
<dbReference type="EMBL" id="CP002505">
    <property type="protein sequence ID" value="ADW74842.1"/>
    <property type="molecule type" value="Genomic_DNA"/>
</dbReference>
<evidence type="ECO:0008006" key="4">
    <source>
        <dbReference type="Google" id="ProtNLM"/>
    </source>
</evidence>
<gene>
    <name evidence="2" type="ordered locus">Rahaq_3248</name>
</gene>
<dbReference type="AlphaFoldDB" id="A0A0H3FFM8"/>
<evidence type="ECO:0000313" key="3">
    <source>
        <dbReference type="Proteomes" id="UP000007257"/>
    </source>
</evidence>
<evidence type="ECO:0000313" key="2">
    <source>
        <dbReference type="EMBL" id="ADW74842.1"/>
    </source>
</evidence>
<reference evidence="2 3" key="2">
    <citation type="journal article" date="2012" name="J. Bacteriol.">
        <title>Complete Genome Sequence of Rahnella sp. Strain Y9602, a Gammaproteobacterium Isolate from Metal- and Radionuclide-Contaminated Soil.</title>
        <authorList>
            <person name="Martinez R.J."/>
            <person name="Bruce D."/>
            <person name="Detter C."/>
            <person name="Goodwin L.A."/>
            <person name="Han J."/>
            <person name="Han C.S."/>
            <person name="Held B."/>
            <person name="Land M.L."/>
            <person name="Mikhailova N."/>
            <person name="Nolan M."/>
            <person name="Pennacchio L."/>
            <person name="Pitluck S."/>
            <person name="Tapia R."/>
            <person name="Woyke T."/>
            <person name="Sobecky P.A."/>
        </authorList>
    </citation>
    <scope>NUCLEOTIDE SEQUENCE [LARGE SCALE GENOMIC DNA]</scope>
    <source>
        <strain evidence="2 3">Y9602</strain>
    </source>
</reference>
<dbReference type="Proteomes" id="UP000007257">
    <property type="component" value="Chromosome"/>
</dbReference>
<name>A0A0H3FFM8_RAHSY</name>
<keyword evidence="1" id="KW-0732">Signal</keyword>
<dbReference type="eggNOG" id="ENOG502Z9NR">
    <property type="taxonomic scope" value="Bacteria"/>
</dbReference>
<proteinExistence type="predicted"/>
<feature type="chain" id="PRO_5002609118" description="DUF3298 domain-containing protein" evidence="1">
    <location>
        <begin position="18"/>
        <end position="391"/>
    </location>
</feature>
<accession>A0A0H3FFM8</accession>
<organism evidence="2 3">
    <name type="scientific">Rahnella sp. (strain Y9602)</name>
    <dbReference type="NCBI Taxonomy" id="2703885"/>
    <lineage>
        <taxon>Bacteria</taxon>
        <taxon>Pseudomonadati</taxon>
        <taxon>Pseudomonadota</taxon>
        <taxon>Gammaproteobacteria</taxon>
        <taxon>Enterobacterales</taxon>
        <taxon>Yersiniaceae</taxon>
        <taxon>Rahnella</taxon>
    </lineage>
</organism>
<dbReference type="HOGENOM" id="CLU_062617_0_0_6"/>